<dbReference type="InterPro" id="IPR001296">
    <property type="entry name" value="Glyco_trans_1"/>
</dbReference>
<name>A0A0U5L1D4_9GAMM</name>
<dbReference type="AlphaFoldDB" id="A0A0U5L1D4"/>
<accession>A0A0U5L1D4</accession>
<evidence type="ECO:0000313" key="3">
    <source>
        <dbReference type="EMBL" id="CUU22311.1"/>
    </source>
</evidence>
<dbReference type="GO" id="GO:1901135">
    <property type="term" value="P:carbohydrate derivative metabolic process"/>
    <property type="evidence" value="ECO:0007669"/>
    <property type="project" value="UniProtKB-ARBA"/>
</dbReference>
<keyword evidence="3" id="KW-0808">Transferase</keyword>
<protein>
    <submittedName>
        <fullName evidence="3">Glycosyltransferase</fullName>
    </submittedName>
</protein>
<dbReference type="Gene3D" id="3.40.50.2000">
    <property type="entry name" value="Glycogen Phosphorylase B"/>
    <property type="match status" value="2"/>
</dbReference>
<evidence type="ECO:0000259" key="1">
    <source>
        <dbReference type="Pfam" id="PF00534"/>
    </source>
</evidence>
<dbReference type="CDD" id="cd03811">
    <property type="entry name" value="GT4_GT28_WabH-like"/>
    <property type="match status" value="1"/>
</dbReference>
<dbReference type="EMBL" id="LN907827">
    <property type="protein sequence ID" value="CUU22311.1"/>
    <property type="molecule type" value="Genomic_DNA"/>
</dbReference>
<feature type="domain" description="Glycosyl transferase family 1" evidence="1">
    <location>
        <begin position="202"/>
        <end position="344"/>
    </location>
</feature>
<dbReference type="Pfam" id="PF13439">
    <property type="entry name" value="Glyco_transf_4"/>
    <property type="match status" value="1"/>
</dbReference>
<dbReference type="STRING" id="1619313.EM595_0074"/>
<evidence type="ECO:0000313" key="4">
    <source>
        <dbReference type="Proteomes" id="UP000059419"/>
    </source>
</evidence>
<dbReference type="GO" id="GO:0016757">
    <property type="term" value="F:glycosyltransferase activity"/>
    <property type="evidence" value="ECO:0007669"/>
    <property type="project" value="InterPro"/>
</dbReference>
<reference evidence="4" key="1">
    <citation type="submission" date="2015-11" db="EMBL/GenBank/DDBJ databases">
        <authorList>
            <person name="Blom J."/>
        </authorList>
    </citation>
    <scope>NUCLEOTIDE SEQUENCE [LARGE SCALE GENOMIC DNA]</scope>
</reference>
<dbReference type="PANTHER" id="PTHR12526:SF638">
    <property type="entry name" value="SPORE COAT PROTEIN SA"/>
    <property type="match status" value="1"/>
</dbReference>
<dbReference type="PATRIC" id="fig|1619313.3.peg.72"/>
<organism evidence="3 4">
    <name type="scientific">Duffyella gerundensis</name>
    <dbReference type="NCBI Taxonomy" id="1619313"/>
    <lineage>
        <taxon>Bacteria</taxon>
        <taxon>Pseudomonadati</taxon>
        <taxon>Pseudomonadota</taxon>
        <taxon>Gammaproteobacteria</taxon>
        <taxon>Enterobacterales</taxon>
        <taxon>Erwiniaceae</taxon>
        <taxon>Duffyella</taxon>
    </lineage>
</organism>
<dbReference type="Pfam" id="PF00534">
    <property type="entry name" value="Glycos_transf_1"/>
    <property type="match status" value="1"/>
</dbReference>
<sequence>MSKRILMIIDGLPGGGAEKVVLTLAEGFLARGHRVSLFSLRSVCDYAIPVGLDYQIVKDHCDKPWRKLTELQRRANQLDDAIAAAEQADGAFDLVLSHLHKTDRIVRRCPQLDAHKVWFCLHGVFSVSYLSRRKGLSRWLKRLKTWQVYHQRNLIAVSDYVLKDMERHYGVRPAQARVIANPFDIEAIRQRADEPCPMAGTDYLLHVGRIHETKRQDRLIHAYALSKIEAPLVIIGQGDKLRTERLKQLAEKLNVSERIIFQGFTQNPYAWIKHARMLVASSDSEGFGNVLVEALICHTPVVSTRSPGGTVSIMEGDLARGLAELNAESLAEKMIEIYRNPPDLRSIDLSRYSLDTICQHYLSLATSGKNGS</sequence>
<dbReference type="KEGG" id="ege:EM595_0074"/>
<evidence type="ECO:0000259" key="2">
    <source>
        <dbReference type="Pfam" id="PF13439"/>
    </source>
</evidence>
<keyword evidence="4" id="KW-1185">Reference proteome</keyword>
<dbReference type="SUPFAM" id="SSF53756">
    <property type="entry name" value="UDP-Glycosyltransferase/glycogen phosphorylase"/>
    <property type="match status" value="1"/>
</dbReference>
<gene>
    <name evidence="3" type="ORF">EM595_0074</name>
</gene>
<proteinExistence type="predicted"/>
<dbReference type="Proteomes" id="UP000059419">
    <property type="component" value="Chromosome 1"/>
</dbReference>
<dbReference type="PANTHER" id="PTHR12526">
    <property type="entry name" value="GLYCOSYLTRANSFERASE"/>
    <property type="match status" value="1"/>
</dbReference>
<feature type="domain" description="Glycosyltransferase subfamily 4-like N-terminal" evidence="2">
    <location>
        <begin position="15"/>
        <end position="186"/>
    </location>
</feature>
<dbReference type="InterPro" id="IPR028098">
    <property type="entry name" value="Glyco_trans_4-like_N"/>
</dbReference>